<protein>
    <recommendedName>
        <fullName evidence="2">ATP-binding protein</fullName>
    </recommendedName>
</protein>
<dbReference type="AlphaFoldDB" id="A0AB39W6U8"/>
<dbReference type="EMBL" id="CP165625">
    <property type="protein sequence ID" value="XDU96389.1"/>
    <property type="molecule type" value="Genomic_DNA"/>
</dbReference>
<organism evidence="1">
    <name type="scientific">Flavobacterium sp. WC2409</name>
    <dbReference type="NCBI Taxonomy" id="3234139"/>
    <lineage>
        <taxon>Bacteria</taxon>
        <taxon>Pseudomonadati</taxon>
        <taxon>Bacteroidota</taxon>
        <taxon>Flavobacteriia</taxon>
        <taxon>Flavobacteriales</taxon>
        <taxon>Flavobacteriaceae</taxon>
        <taxon>Flavobacterium</taxon>
    </lineage>
</organism>
<proteinExistence type="predicted"/>
<accession>A0AB39W6U8</accession>
<name>A0AB39W6U8_9FLAO</name>
<dbReference type="RefSeq" id="WP_369753586.1">
    <property type="nucleotide sequence ID" value="NZ_CP165625.1"/>
</dbReference>
<gene>
    <name evidence="1" type="ORF">AB3G34_04600</name>
</gene>
<evidence type="ECO:0000313" key="1">
    <source>
        <dbReference type="EMBL" id="XDU96389.1"/>
    </source>
</evidence>
<dbReference type="InterPro" id="IPR036890">
    <property type="entry name" value="HATPase_C_sf"/>
</dbReference>
<reference evidence="1" key="1">
    <citation type="submission" date="2024-07" db="EMBL/GenBank/DDBJ databases">
        <authorList>
            <person name="Biller S.J."/>
        </authorList>
    </citation>
    <scope>NUCLEOTIDE SEQUENCE</scope>
    <source>
        <strain evidence="1">WC2409</strain>
    </source>
</reference>
<evidence type="ECO:0008006" key="2">
    <source>
        <dbReference type="Google" id="ProtNLM"/>
    </source>
</evidence>
<sequence>MLQTQSSTNLRNRVNKLHLPKTKPLLPLFEIVSNSIHAIDEKKLIDYTLTGLISIKAIRNGEEAALMQVSDIEQYPINSFIIVDNGIGLNDDNFVSFQEFDSEKKLDIGGKGIGRLVCLKAFKKLIIDSIYIEKDEFRYRKFEYKKSKDGFDNYADVKSDKSVSGTKITLCEYENEFQKQTPNSSREIARQIITHFQLYYIQGKQPEIIIKNQDNAEINLTKLFNQEFEKEILQKDFYIEGNKFSVYISKSFTAKSHKLHFCAHERTVREEGLSKYISDFKNVIKNALEEGFYFQVFVVGEFLNKNVNEERTSFNFLIEDDSEEFDTQEVSLAKIRKGALQVIEELLSVLLSKVRKEKLDVYLPIIAKEFPNYNTVVNHNREKVEKLPAGLNKNELDIKLYEIESEWRKKVKEDGLDIIEKKKDVTSLEQYKALYEKFLLEFNEIGQSDLARYVIHRRSVIDLLDNLLGWDDDKKFIDEDTIHSLFFPIRETGQTVVSEKQNLWLLDERLTFNSLLASDKLFKQVSSLNSDSRERVDLIIKKEEVFDKATLFSESKTPFESFTIVEFKKPGRNDYVYGDPAKDPTFQVRRYIRETIDGNTKIKGRPIEAKNNTPFYCYIVADITETLLYILSEESYTPTADGMGYFKFYDTAHYKAYIEVLPFTKVINDAKQRNRILFDKLNLTL</sequence>
<dbReference type="Gene3D" id="3.30.565.10">
    <property type="entry name" value="Histidine kinase-like ATPase, C-terminal domain"/>
    <property type="match status" value="1"/>
</dbReference>
<dbReference type="SUPFAM" id="SSF55874">
    <property type="entry name" value="ATPase domain of HSP90 chaperone/DNA topoisomerase II/histidine kinase"/>
    <property type="match status" value="1"/>
</dbReference>